<proteinExistence type="inferred from homology"/>
<reference evidence="11 12" key="1">
    <citation type="submission" date="2016-03" db="EMBL/GenBank/DDBJ databases">
        <title>Cyphomyrmex costatus WGS genome.</title>
        <authorList>
            <person name="Nygaard S."/>
            <person name="Hu H."/>
            <person name="Boomsma J."/>
            <person name="Zhang G."/>
        </authorList>
    </citation>
    <scope>NUCLEOTIDE SEQUENCE [LARGE SCALE GENOMIC DNA]</scope>
    <source>
        <strain evidence="11">MS0001</strain>
        <tissue evidence="11">Whole body</tissue>
    </source>
</reference>
<dbReference type="GO" id="GO:0016236">
    <property type="term" value="P:macroautophagy"/>
    <property type="evidence" value="ECO:0007669"/>
    <property type="project" value="UniProtKB-ARBA"/>
</dbReference>
<dbReference type="InterPro" id="IPR028933">
    <property type="entry name" value="Lebercilin_dom"/>
</dbReference>
<evidence type="ECO:0000256" key="7">
    <source>
        <dbReference type="ARBA" id="ARBA00023034"/>
    </source>
</evidence>
<evidence type="ECO:0000256" key="2">
    <source>
        <dbReference type="ARBA" id="ARBA00004240"/>
    </source>
</evidence>
<feature type="region of interest" description="Disordered" evidence="9">
    <location>
        <begin position="328"/>
        <end position="357"/>
    </location>
</feature>
<dbReference type="Pfam" id="PF15619">
    <property type="entry name" value="Lebercilin"/>
    <property type="match status" value="1"/>
</dbReference>
<organism evidence="11 12">
    <name type="scientific">Cyphomyrmex costatus</name>
    <dbReference type="NCBI Taxonomy" id="456900"/>
    <lineage>
        <taxon>Eukaryota</taxon>
        <taxon>Metazoa</taxon>
        <taxon>Ecdysozoa</taxon>
        <taxon>Arthropoda</taxon>
        <taxon>Hexapoda</taxon>
        <taxon>Insecta</taxon>
        <taxon>Pterygota</taxon>
        <taxon>Neoptera</taxon>
        <taxon>Endopterygota</taxon>
        <taxon>Hymenoptera</taxon>
        <taxon>Apocrita</taxon>
        <taxon>Aculeata</taxon>
        <taxon>Formicoidea</taxon>
        <taxon>Formicidae</taxon>
        <taxon>Myrmicinae</taxon>
        <taxon>Cyphomyrmex</taxon>
    </lineage>
</organism>
<keyword evidence="7" id="KW-0333">Golgi apparatus</keyword>
<evidence type="ECO:0000313" key="12">
    <source>
        <dbReference type="Proteomes" id="UP000078542"/>
    </source>
</evidence>
<dbReference type="InterPro" id="IPR024096">
    <property type="entry name" value="NO_sig/Golgi_transp_ligand-bd"/>
</dbReference>
<dbReference type="STRING" id="456900.A0A195CJY7"/>
<dbReference type="Proteomes" id="UP000078542">
    <property type="component" value="Unassembled WGS sequence"/>
</dbReference>
<feature type="domain" description="Lebercilin" evidence="10">
    <location>
        <begin position="117"/>
        <end position="307"/>
    </location>
</feature>
<gene>
    <name evidence="11" type="ORF">ALC62_08254</name>
</gene>
<sequence length="1070" mass="124192">MQTEASILPVVQLNVHRTITRKAKACSKDSATLESKKLSPCRNTLFPSNKKCLNPLLGMYKDLLKYLFIYNLIIYDIIKKLIIYIKYIQIGAPYRGTMKQQLLSDEPKSGNKSILGQRVISAKMLRFKQLQNQLADAHYHLNELANENRLLKALQKRQDSALRRYEGANAELPRLINSHHEELRVLQTKYKKLKELHKDTCNLLKEKENELYSANSQNKHLLQLSKDRNLEEREKLQLQLTDMNYKMQQQQETIQLLHRKLALETKSLKHQLHIEISKHKETQKNLQETIEKLKSLECLLDNREKRLYYNGQLPIYNKEKNLGSHSFTNLSISNPIKSSNRSKRSENGPKNNLPSLDILESNDDEKVTQPNNNINHVQSVDQLKSETMASLQQIRKFRLQRSSHMRKNAHSMDDLRFRSKDSEMSAHDDEKVTSIDYKSILERDELNNDQSESGKLRKLFNRIKNQNTQKLQRGLRIEYDYSSDDGESENACEYYIKSYDTPQKSRELYARLINSTDDTSDTLDDMMKKIDSDEEKEEELSKHLTEDLTFQKHKSKTKVLHHIKNDLYDSGSDIDSEEKINMNGDSSIEYKSNDFQTSLSKFAKEQFSKSFNDVTQLEHNAFEQSVERLKAAQLSRISDNTSDDINLENAEIPQQSLNSNTTWLNKGQLLESNGIDDSFTDMKKEDFTKEEEIRCLEEKPVYTDMSCDKVHHDTDNTVYEEIKNLPTSEKKKVEKSSQEVYEKEFTINHLDGSIRSVHNLEKEYFKLKDETSSIMHRKSDEETSDKNGVNIKTQNKLNATLDVDVLSNNVHVSQTEQSNGVKSEITQVKQTSEKKRIYYNKEKLLATMKAIDDNENIEFLNQGLKNHNVNRMQIMENLHRGLPAHSKPKRDIIRDIFEDNPIESKNSELFTLTYGSIVAQLLQDYENVEDVNKQLERMGYNIGIRLIEDFLARTGSGRCYDFKDTAEKIQSGFKIFLGITPSITNWSPAGDEFSLCFETNPLTEFVELPDNYSNLKYCNMLPGVLRGACEMVQMEIACWFVQDQLKNDNLTELRVKFVKRLEDAIPAGED</sequence>
<evidence type="ECO:0000256" key="9">
    <source>
        <dbReference type="SAM" id="MobiDB-lite"/>
    </source>
</evidence>
<dbReference type="PANTHER" id="PTHR13048">
    <property type="entry name" value="TRAFFICKING PROTEIN PARTICLE COMPLEX SUBUNIT 3"/>
    <property type="match status" value="1"/>
</dbReference>
<feature type="region of interest" description="Disordered" evidence="9">
    <location>
        <begin position="401"/>
        <end position="430"/>
    </location>
</feature>
<dbReference type="GO" id="GO:0030008">
    <property type="term" value="C:TRAPP complex"/>
    <property type="evidence" value="ECO:0007669"/>
    <property type="project" value="InterPro"/>
</dbReference>
<dbReference type="GO" id="GO:0005783">
    <property type="term" value="C:endoplasmic reticulum"/>
    <property type="evidence" value="ECO:0007669"/>
    <property type="project" value="UniProtKB-SubCell"/>
</dbReference>
<keyword evidence="5" id="KW-0256">Endoplasmic reticulum</keyword>
<comment type="similarity">
    <text evidence="3">Belongs to the TRAPP small subunits family. BET3 subfamily.</text>
</comment>
<evidence type="ECO:0000256" key="4">
    <source>
        <dbReference type="ARBA" id="ARBA00022448"/>
    </source>
</evidence>
<dbReference type="InterPro" id="IPR016721">
    <property type="entry name" value="Bet3"/>
</dbReference>
<evidence type="ECO:0000256" key="8">
    <source>
        <dbReference type="SAM" id="Coils"/>
    </source>
</evidence>
<dbReference type="InterPro" id="IPR007194">
    <property type="entry name" value="TRAPP_component"/>
</dbReference>
<comment type="subcellular location">
    <subcellularLocation>
        <location evidence="2">Endoplasmic reticulum</location>
    </subcellularLocation>
    <subcellularLocation>
        <location evidence="1">Golgi apparatus</location>
        <location evidence="1">cis-Golgi network</location>
    </subcellularLocation>
</comment>
<evidence type="ECO:0000256" key="5">
    <source>
        <dbReference type="ARBA" id="ARBA00022824"/>
    </source>
</evidence>
<accession>A0A195CJY7</accession>
<feature type="coiled-coil region" evidence="8">
    <location>
        <begin position="127"/>
        <end position="306"/>
    </location>
</feature>
<dbReference type="CDD" id="cd14942">
    <property type="entry name" value="TRAPPC3_bet3"/>
    <property type="match status" value="1"/>
</dbReference>
<evidence type="ECO:0000256" key="6">
    <source>
        <dbReference type="ARBA" id="ARBA00022892"/>
    </source>
</evidence>
<protein>
    <submittedName>
        <fullName evidence="11">Trafficking protein particle complex subunit 3</fullName>
    </submittedName>
</protein>
<evidence type="ECO:0000259" key="10">
    <source>
        <dbReference type="Pfam" id="PF15619"/>
    </source>
</evidence>
<dbReference type="SUPFAM" id="SSF111126">
    <property type="entry name" value="Ligand-binding domain in the NO signalling and Golgi transport"/>
    <property type="match status" value="1"/>
</dbReference>
<keyword evidence="6" id="KW-0931">ER-Golgi transport</keyword>
<dbReference type="GO" id="GO:0005794">
    <property type="term" value="C:Golgi apparatus"/>
    <property type="evidence" value="ECO:0007669"/>
    <property type="project" value="UniProtKB-SubCell"/>
</dbReference>
<keyword evidence="12" id="KW-1185">Reference proteome</keyword>
<dbReference type="GO" id="GO:0048193">
    <property type="term" value="P:Golgi vesicle transport"/>
    <property type="evidence" value="ECO:0007669"/>
    <property type="project" value="InterPro"/>
</dbReference>
<feature type="compositionally biased region" description="Basic and acidic residues" evidence="9">
    <location>
        <begin position="410"/>
        <end position="430"/>
    </location>
</feature>
<feature type="compositionally biased region" description="Polar residues" evidence="9">
    <location>
        <begin position="328"/>
        <end position="339"/>
    </location>
</feature>
<evidence type="ECO:0000313" key="11">
    <source>
        <dbReference type="EMBL" id="KYN01028.1"/>
    </source>
</evidence>
<name>A0A195CJY7_9HYME</name>
<evidence type="ECO:0000256" key="1">
    <source>
        <dbReference type="ARBA" id="ARBA00004222"/>
    </source>
</evidence>
<evidence type="ECO:0000256" key="3">
    <source>
        <dbReference type="ARBA" id="ARBA00006218"/>
    </source>
</evidence>
<dbReference type="AlphaFoldDB" id="A0A195CJY7"/>
<keyword evidence="4" id="KW-0813">Transport</keyword>
<dbReference type="Pfam" id="PF04051">
    <property type="entry name" value="TRAPP"/>
    <property type="match status" value="1"/>
</dbReference>
<dbReference type="FunFam" id="3.30.1380.20:FF:000001">
    <property type="entry name" value="Trafficking protein particle complex subunit BET3"/>
    <property type="match status" value="1"/>
</dbReference>
<dbReference type="EMBL" id="KQ977642">
    <property type="protein sequence ID" value="KYN01028.1"/>
    <property type="molecule type" value="Genomic_DNA"/>
</dbReference>
<dbReference type="Gene3D" id="3.30.1380.20">
    <property type="entry name" value="Trafficking protein particle complex subunit 3"/>
    <property type="match status" value="1"/>
</dbReference>
<keyword evidence="8" id="KW-0175">Coiled coil</keyword>